<dbReference type="AlphaFoldDB" id="A0A1E5XLI7"/>
<dbReference type="RefSeq" id="WP_069911366.1">
    <property type="nucleotide sequence ID" value="NZ_LAJE02000285.1"/>
</dbReference>
<organism evidence="1 2">
    <name type="scientific">Devosia insulae DS-56</name>
    <dbReference type="NCBI Taxonomy" id="1116389"/>
    <lineage>
        <taxon>Bacteria</taxon>
        <taxon>Pseudomonadati</taxon>
        <taxon>Pseudomonadota</taxon>
        <taxon>Alphaproteobacteria</taxon>
        <taxon>Hyphomicrobiales</taxon>
        <taxon>Devosiaceae</taxon>
        <taxon>Devosia</taxon>
    </lineage>
</organism>
<reference evidence="1 2" key="1">
    <citation type="journal article" date="2015" name="Genome Announc.">
        <title>Genome Assemblies of Three Soil-Associated Devosia species: D. insulae, D. limi, and D. soli.</title>
        <authorList>
            <person name="Hassan Y.I."/>
            <person name="Lepp D."/>
            <person name="Zhou T."/>
        </authorList>
    </citation>
    <scope>NUCLEOTIDE SEQUENCE [LARGE SCALE GENOMIC DNA]</scope>
    <source>
        <strain evidence="1 2">DS-56</strain>
    </source>
</reference>
<name>A0A1E5XLI7_9HYPH</name>
<sequence>MATLHLMVGLPGSGKTTLARELEVDYAALRLTVDEWHVRLFGMDVEDHSDDADLAIHNARHGAIEALLWETASRALVLGVNVILDFGFWSRRERDELRAKARDLGVGFRIHFADATEELLLERIRARNNELPAGTFHIPEAKLKQWMGMFEAPTPDELAE</sequence>
<dbReference type="EMBL" id="LAJE02000285">
    <property type="protein sequence ID" value="OEO29483.1"/>
    <property type="molecule type" value="Genomic_DNA"/>
</dbReference>
<dbReference type="Gene3D" id="3.40.50.300">
    <property type="entry name" value="P-loop containing nucleotide triphosphate hydrolases"/>
    <property type="match status" value="1"/>
</dbReference>
<proteinExistence type="predicted"/>
<dbReference type="Proteomes" id="UP000095463">
    <property type="component" value="Unassembled WGS sequence"/>
</dbReference>
<comment type="caution">
    <text evidence="1">The sequence shown here is derived from an EMBL/GenBank/DDBJ whole genome shotgun (WGS) entry which is preliminary data.</text>
</comment>
<dbReference type="InterPro" id="IPR027417">
    <property type="entry name" value="P-loop_NTPase"/>
</dbReference>
<evidence type="ECO:0000313" key="2">
    <source>
        <dbReference type="Proteomes" id="UP000095463"/>
    </source>
</evidence>
<gene>
    <name evidence="1" type="ORF">VW23_026050</name>
</gene>
<dbReference type="Pfam" id="PF13671">
    <property type="entry name" value="AAA_33"/>
    <property type="match status" value="1"/>
</dbReference>
<evidence type="ECO:0008006" key="3">
    <source>
        <dbReference type="Google" id="ProtNLM"/>
    </source>
</evidence>
<keyword evidence="2" id="KW-1185">Reference proteome</keyword>
<protein>
    <recommendedName>
        <fullName evidence="3">Kinase</fullName>
    </recommendedName>
</protein>
<evidence type="ECO:0000313" key="1">
    <source>
        <dbReference type="EMBL" id="OEO29483.1"/>
    </source>
</evidence>
<accession>A0A1E5XLI7</accession>
<dbReference type="SUPFAM" id="SSF52540">
    <property type="entry name" value="P-loop containing nucleoside triphosphate hydrolases"/>
    <property type="match status" value="1"/>
</dbReference>